<evidence type="ECO:0000256" key="1">
    <source>
        <dbReference type="SAM" id="MobiDB-lite"/>
    </source>
</evidence>
<keyword evidence="2" id="KW-0732">Signal</keyword>
<name>A0A6P4ZQJ5_BRABE</name>
<sequence>MKIATVGLLWACVLIALVYLDGVSGRRFGGGGGFRGGGGYRGSSSRSSRTVRTYRYRSSSSGSSGSSGWSGRRYIQRPRLVPPLLLSSSRRRRSTASGFEREQCQRCTTSYIYQNRGYFMKGTFDSPGAHEVSICREGTAACNWGKCSINYLWANNTITAFPDGKGGEDPVVGYISAQVESVLICGTLQLAPKLQVTILAVAMATVMQMIGGT</sequence>
<dbReference type="RefSeq" id="XP_019643480.1">
    <property type="nucleotide sequence ID" value="XM_019787921.1"/>
</dbReference>
<feature type="signal peptide" evidence="2">
    <location>
        <begin position="1"/>
        <end position="25"/>
    </location>
</feature>
<dbReference type="KEGG" id="bbel:109484596"/>
<evidence type="ECO:0000256" key="2">
    <source>
        <dbReference type="SAM" id="SignalP"/>
    </source>
</evidence>
<protein>
    <submittedName>
        <fullName evidence="4">Uncharacterized protein LOC109484596</fullName>
    </submittedName>
</protein>
<proteinExistence type="predicted"/>
<gene>
    <name evidence="4" type="primary">LOC109484596</name>
</gene>
<accession>A0A6P4ZQJ5</accession>
<dbReference type="GeneID" id="109484596"/>
<dbReference type="OrthoDB" id="10060946at2759"/>
<feature type="region of interest" description="Disordered" evidence="1">
    <location>
        <begin position="37"/>
        <end position="71"/>
    </location>
</feature>
<feature type="chain" id="PRO_5027723993" evidence="2">
    <location>
        <begin position="26"/>
        <end position="213"/>
    </location>
</feature>
<evidence type="ECO:0000313" key="3">
    <source>
        <dbReference type="Proteomes" id="UP000515135"/>
    </source>
</evidence>
<dbReference type="Proteomes" id="UP000515135">
    <property type="component" value="Unplaced"/>
</dbReference>
<dbReference type="AlphaFoldDB" id="A0A6P4ZQJ5"/>
<organism evidence="3 4">
    <name type="scientific">Branchiostoma belcheri</name>
    <name type="common">Amphioxus</name>
    <dbReference type="NCBI Taxonomy" id="7741"/>
    <lineage>
        <taxon>Eukaryota</taxon>
        <taxon>Metazoa</taxon>
        <taxon>Chordata</taxon>
        <taxon>Cephalochordata</taxon>
        <taxon>Leptocardii</taxon>
        <taxon>Amphioxiformes</taxon>
        <taxon>Branchiostomatidae</taxon>
        <taxon>Branchiostoma</taxon>
    </lineage>
</organism>
<keyword evidence="3" id="KW-1185">Reference proteome</keyword>
<reference evidence="4" key="1">
    <citation type="submission" date="2025-08" db="UniProtKB">
        <authorList>
            <consortium name="RefSeq"/>
        </authorList>
    </citation>
    <scope>IDENTIFICATION</scope>
    <source>
        <tissue evidence="4">Gonad</tissue>
    </source>
</reference>
<evidence type="ECO:0000313" key="4">
    <source>
        <dbReference type="RefSeq" id="XP_019643480.1"/>
    </source>
</evidence>
<feature type="compositionally biased region" description="Low complexity" evidence="1">
    <location>
        <begin position="42"/>
        <end position="71"/>
    </location>
</feature>